<reference evidence="5 6" key="1">
    <citation type="submission" date="2020-06" db="EMBL/GenBank/DDBJ databases">
        <title>Actinomadura xiongansis sp. nov., isolated from soil of Baiyangdian.</title>
        <authorList>
            <person name="Zhang X."/>
        </authorList>
    </citation>
    <scope>NUCLEOTIDE SEQUENCE [LARGE SCALE GENOMIC DNA]</scope>
    <source>
        <strain evidence="5 6">HBUM206468</strain>
    </source>
</reference>
<comment type="subunit">
    <text evidence="3">Monomer.</text>
</comment>
<dbReference type="EC" id="2.1.1.44" evidence="3"/>
<feature type="binding site" evidence="3">
    <location>
        <position position="88"/>
    </location>
    <ligand>
        <name>S-adenosyl-L-methionine</name>
        <dbReference type="ChEBI" id="CHEBI:59789"/>
    </ligand>
</feature>
<dbReference type="GO" id="GO:0052706">
    <property type="term" value="F:L-histidine N(alpha)-methyltransferase activity"/>
    <property type="evidence" value="ECO:0007669"/>
    <property type="project" value="UniProtKB-EC"/>
</dbReference>
<evidence type="ECO:0000313" key="6">
    <source>
        <dbReference type="Proteomes" id="UP000805614"/>
    </source>
</evidence>
<evidence type="ECO:0000256" key="1">
    <source>
        <dbReference type="ARBA" id="ARBA00022603"/>
    </source>
</evidence>
<evidence type="ECO:0000256" key="2">
    <source>
        <dbReference type="ARBA" id="ARBA00022679"/>
    </source>
</evidence>
<dbReference type="PANTHER" id="PTHR43397">
    <property type="entry name" value="ERGOTHIONEINE BIOSYNTHESIS PROTEIN 1"/>
    <property type="match status" value="1"/>
</dbReference>
<dbReference type="InterPro" id="IPR019257">
    <property type="entry name" value="MeTrfase_dom"/>
</dbReference>
<feature type="binding site" evidence="3">
    <location>
        <position position="52"/>
    </location>
    <ligand>
        <name>L-histidine</name>
        <dbReference type="ChEBI" id="CHEBI:57595"/>
    </ligand>
</feature>
<comment type="function">
    <text evidence="3">Catalyzes the SAM-dependent triple methylation of the alpha-amino group of histidine to form hercynine, a step in the biosynthesis pathway of ergothioneine.</text>
</comment>
<dbReference type="NCBIfam" id="TIGR03438">
    <property type="entry name" value="egtD_ergothio"/>
    <property type="match status" value="1"/>
</dbReference>
<dbReference type="Proteomes" id="UP000805614">
    <property type="component" value="Unassembled WGS sequence"/>
</dbReference>
<dbReference type="GO" id="GO:0032259">
    <property type="term" value="P:methylation"/>
    <property type="evidence" value="ECO:0007669"/>
    <property type="project" value="UniProtKB-KW"/>
</dbReference>
<organism evidence="5 6">
    <name type="scientific">Actinomadura alba</name>
    <dbReference type="NCBI Taxonomy" id="406431"/>
    <lineage>
        <taxon>Bacteria</taxon>
        <taxon>Bacillati</taxon>
        <taxon>Actinomycetota</taxon>
        <taxon>Actinomycetes</taxon>
        <taxon>Streptosporangiales</taxon>
        <taxon>Thermomonosporaceae</taxon>
        <taxon>Actinomadura</taxon>
    </lineage>
</organism>
<name>A0ABR7M252_9ACTN</name>
<dbReference type="PIRSF" id="PIRSF018005">
    <property type="entry name" value="UCP018005"/>
    <property type="match status" value="1"/>
</dbReference>
<dbReference type="SUPFAM" id="SSF53335">
    <property type="entry name" value="S-adenosyl-L-methionine-dependent methyltransferases"/>
    <property type="match status" value="1"/>
</dbReference>
<dbReference type="InterPro" id="IPR051128">
    <property type="entry name" value="EgtD_Methyltrsf_superfamily"/>
</dbReference>
<sequence length="317" mass="35005">MDRFLTADDLEKALRQDVMDGLTGEPKTLPAKWFYDERGSALFEDITRLPEYYPTRAERAILAERAPEIAIATRVDTLLELGAGSGEKTRILLDALGGTLSDYVPVDVSGDFLIAAADQIAHDYPALTVRAVVADYEQHLDLLPTGGKRLIAFLGGTIGNMLPAQRIHFLQGLRETMAPGDTLLFGADLIKEEDRLVRAYDDSFGVTAEFNRNVLRVINSRLGGDFVAEAYEHVAVWDAQNEWVEMRLRSAADQTVRIEALDLTVRFAEGEEMRTEISSKFREERLRAELGAAALTLDRCWTDAAGDFALVLAGPAA</sequence>
<dbReference type="PANTHER" id="PTHR43397:SF1">
    <property type="entry name" value="ERGOTHIONEINE BIOSYNTHESIS PROTEIN 1"/>
    <property type="match status" value="1"/>
</dbReference>
<gene>
    <name evidence="3 5" type="primary">egtD</name>
    <name evidence="5" type="ORF">HKK74_35565</name>
</gene>
<dbReference type="Pfam" id="PF10017">
    <property type="entry name" value="Methyltransf_33"/>
    <property type="match status" value="1"/>
</dbReference>
<comment type="pathway">
    <text evidence="3">Amino-acid biosynthesis; ergothioneine biosynthesis.</text>
</comment>
<feature type="binding site" evidence="3">
    <location>
        <position position="160"/>
    </location>
    <ligand>
        <name>L-histidine</name>
        <dbReference type="ChEBI" id="CHEBI:57595"/>
    </ligand>
</feature>
<comment type="catalytic activity">
    <reaction evidence="3">
        <text>L-histidine + 3 S-adenosyl-L-methionine = hercynine + 3 S-adenosyl-L-homocysteine + 3 H(+)</text>
        <dbReference type="Rhea" id="RHEA:38471"/>
        <dbReference type="ChEBI" id="CHEBI:15378"/>
        <dbReference type="ChEBI" id="CHEBI:15781"/>
        <dbReference type="ChEBI" id="CHEBI:57595"/>
        <dbReference type="ChEBI" id="CHEBI:57856"/>
        <dbReference type="ChEBI" id="CHEBI:59789"/>
        <dbReference type="EC" id="2.1.1.44"/>
    </reaction>
</comment>
<dbReference type="InterPro" id="IPR032888">
    <property type="entry name" value="EgtD_Actinobacteria"/>
</dbReference>
<feature type="binding site" evidence="3">
    <location>
        <position position="200"/>
    </location>
    <ligand>
        <name>L-histidine</name>
        <dbReference type="ChEBI" id="CHEBI:57595"/>
    </ligand>
</feature>
<feature type="binding site" evidence="3">
    <location>
        <begin position="276"/>
        <end position="278"/>
    </location>
    <ligand>
        <name>L-histidine</name>
        <dbReference type="ChEBI" id="CHEBI:57595"/>
    </ligand>
</feature>
<keyword evidence="6" id="KW-1185">Reference proteome</keyword>
<accession>A0ABR7M252</accession>
<dbReference type="EMBL" id="JABVEC010000048">
    <property type="protein sequence ID" value="MBC6470772.1"/>
    <property type="molecule type" value="Genomic_DNA"/>
</dbReference>
<feature type="domain" description="Histidine-specific methyltransferase SAM-dependent" evidence="4">
    <location>
        <begin position="14"/>
        <end position="313"/>
    </location>
</feature>
<keyword evidence="3" id="KW-0949">S-adenosyl-L-methionine</keyword>
<dbReference type="Gene3D" id="3.40.50.150">
    <property type="entry name" value="Vaccinia Virus protein VP39"/>
    <property type="match status" value="1"/>
</dbReference>
<proteinExistence type="inferred from homology"/>
<feature type="binding site" evidence="3">
    <location>
        <begin position="135"/>
        <end position="136"/>
    </location>
    <ligand>
        <name>S-adenosyl-L-methionine</name>
        <dbReference type="ChEBI" id="CHEBI:59789"/>
    </ligand>
</feature>
<feature type="binding site" evidence="3">
    <location>
        <position position="82"/>
    </location>
    <ligand>
        <name>S-adenosyl-L-methionine</name>
        <dbReference type="ChEBI" id="CHEBI:59789"/>
    </ligand>
</feature>
<comment type="similarity">
    <text evidence="3">Belongs to the methyltransferase superfamily. EgtD family.</text>
</comment>
<dbReference type="RefSeq" id="WP_187247812.1">
    <property type="nucleotide sequence ID" value="NZ_BAAAOK010000011.1"/>
</dbReference>
<dbReference type="InterPro" id="IPR017804">
    <property type="entry name" value="MeTrfase_EgtD-like"/>
</dbReference>
<feature type="binding site" evidence="3">
    <location>
        <position position="107"/>
    </location>
    <ligand>
        <name>S-adenosyl-L-methionine</name>
        <dbReference type="ChEBI" id="CHEBI:59789"/>
    </ligand>
</feature>
<keyword evidence="2 3" id="KW-0808">Transferase</keyword>
<dbReference type="InterPro" id="IPR029063">
    <property type="entry name" value="SAM-dependent_MTases_sf"/>
</dbReference>
<keyword evidence="1 3" id="KW-0489">Methyltransferase</keyword>
<dbReference type="InterPro" id="IPR035094">
    <property type="entry name" value="EgtD"/>
</dbReference>
<evidence type="ECO:0000256" key="3">
    <source>
        <dbReference type="HAMAP-Rule" id="MF_02037"/>
    </source>
</evidence>
<dbReference type="HAMAP" id="MF_02037">
    <property type="entry name" value="EgtD"/>
    <property type="match status" value="1"/>
</dbReference>
<evidence type="ECO:0000313" key="5">
    <source>
        <dbReference type="EMBL" id="MBC6470772.1"/>
    </source>
</evidence>
<comment type="caution">
    <text evidence="5">The sequence shown here is derived from an EMBL/GenBank/DDBJ whole genome shotgun (WGS) entry which is preliminary data.</text>
</comment>
<protein>
    <recommendedName>
        <fullName evidence="3">Histidine N-alpha-methyltransferase</fullName>
        <ecNumber evidence="3">2.1.1.44</ecNumber>
    </recommendedName>
    <alternativeName>
        <fullName evidence="3">Histidine trimethyltransferase</fullName>
    </alternativeName>
</protein>
<evidence type="ECO:0000259" key="4">
    <source>
        <dbReference type="Pfam" id="PF10017"/>
    </source>
</evidence>